<name>A0AAV4RIX5_9ARAC</name>
<comment type="caution">
    <text evidence="2">The sequence shown here is derived from an EMBL/GenBank/DDBJ whole genome shotgun (WGS) entry which is preliminary data.</text>
</comment>
<sequence>MPSFTQSGENHNTATIKNGNDKKFKTLSPQSHLSLLFTNVLIPPFSFEQCSSPLILFSSWNLCHEFFMMARVAHDEITVVSPSTSSRNTAGDSWCKLLDEPFLIQW</sequence>
<organism evidence="2 3">
    <name type="scientific">Caerostris darwini</name>
    <dbReference type="NCBI Taxonomy" id="1538125"/>
    <lineage>
        <taxon>Eukaryota</taxon>
        <taxon>Metazoa</taxon>
        <taxon>Ecdysozoa</taxon>
        <taxon>Arthropoda</taxon>
        <taxon>Chelicerata</taxon>
        <taxon>Arachnida</taxon>
        <taxon>Araneae</taxon>
        <taxon>Araneomorphae</taxon>
        <taxon>Entelegynae</taxon>
        <taxon>Araneoidea</taxon>
        <taxon>Araneidae</taxon>
        <taxon>Caerostris</taxon>
    </lineage>
</organism>
<dbReference type="EMBL" id="BPLQ01006173">
    <property type="protein sequence ID" value="GIY20469.1"/>
    <property type="molecule type" value="Genomic_DNA"/>
</dbReference>
<protein>
    <submittedName>
        <fullName evidence="2">Uncharacterized protein</fullName>
    </submittedName>
</protein>
<proteinExistence type="predicted"/>
<accession>A0AAV4RIX5</accession>
<evidence type="ECO:0000256" key="1">
    <source>
        <dbReference type="SAM" id="MobiDB-lite"/>
    </source>
</evidence>
<dbReference type="AlphaFoldDB" id="A0AAV4RIX5"/>
<evidence type="ECO:0000313" key="2">
    <source>
        <dbReference type="EMBL" id="GIY20469.1"/>
    </source>
</evidence>
<gene>
    <name evidence="2" type="ORF">CDAR_293451</name>
</gene>
<evidence type="ECO:0000313" key="3">
    <source>
        <dbReference type="Proteomes" id="UP001054837"/>
    </source>
</evidence>
<feature type="compositionally biased region" description="Polar residues" evidence="1">
    <location>
        <begin position="1"/>
        <end position="18"/>
    </location>
</feature>
<keyword evidence="3" id="KW-1185">Reference proteome</keyword>
<reference evidence="2 3" key="1">
    <citation type="submission" date="2021-06" db="EMBL/GenBank/DDBJ databases">
        <title>Caerostris darwini draft genome.</title>
        <authorList>
            <person name="Kono N."/>
            <person name="Arakawa K."/>
        </authorList>
    </citation>
    <scope>NUCLEOTIDE SEQUENCE [LARGE SCALE GENOMIC DNA]</scope>
</reference>
<dbReference type="Proteomes" id="UP001054837">
    <property type="component" value="Unassembled WGS sequence"/>
</dbReference>
<feature type="region of interest" description="Disordered" evidence="1">
    <location>
        <begin position="1"/>
        <end position="23"/>
    </location>
</feature>